<evidence type="ECO:0000313" key="1">
    <source>
        <dbReference type="EMBL" id="SDO64766.1"/>
    </source>
</evidence>
<dbReference type="GO" id="GO:0003677">
    <property type="term" value="F:DNA binding"/>
    <property type="evidence" value="ECO:0007669"/>
    <property type="project" value="InterPro"/>
</dbReference>
<dbReference type="Gene3D" id="1.10.10.10">
    <property type="entry name" value="Winged helix-like DNA-binding domain superfamily/Winged helix DNA-binding domain"/>
    <property type="match status" value="1"/>
</dbReference>
<keyword evidence="2" id="KW-1185">Reference proteome</keyword>
<reference evidence="1 2" key="1">
    <citation type="submission" date="2016-10" db="EMBL/GenBank/DDBJ databases">
        <authorList>
            <person name="de Groot N.N."/>
        </authorList>
    </citation>
    <scope>NUCLEOTIDE SEQUENCE [LARGE SCALE GENOMIC DNA]</scope>
    <source>
        <strain evidence="1 2">CGMCC 4.2022</strain>
    </source>
</reference>
<protein>
    <recommendedName>
        <fullName evidence="3">HTH luxR-type domain-containing protein</fullName>
    </recommendedName>
</protein>
<dbReference type="PANTHER" id="PTHR34293:SF1">
    <property type="entry name" value="HTH-TYPE TRANSCRIPTIONAL REGULATOR TRMBL2"/>
    <property type="match status" value="1"/>
</dbReference>
<dbReference type="PANTHER" id="PTHR34293">
    <property type="entry name" value="HTH-TYPE TRANSCRIPTIONAL REGULATOR TRMBL2"/>
    <property type="match status" value="1"/>
</dbReference>
<dbReference type="EMBL" id="FNIE01000011">
    <property type="protein sequence ID" value="SDO64766.1"/>
    <property type="molecule type" value="Genomic_DNA"/>
</dbReference>
<dbReference type="STRING" id="310781.SAMN05216259_111127"/>
<dbReference type="InterPro" id="IPR036388">
    <property type="entry name" value="WH-like_DNA-bd_sf"/>
</dbReference>
<gene>
    <name evidence="1" type="ORF">SAMN05216259_111127</name>
</gene>
<sequence>MTERPFEAVGLSADADRAYPLLVASRGVAEEELAGQLRIPVDQAHAACEELAALGLVRLGAEGRWYPLPPHAGMLPLLARAQDRLRRGRELLDRLGVEYQRVHEGHRAEEIVQAVEGADAIRERLGLIHRQATEEVLVFAAGDEELEQTGVSTVRQRVVVERARFEEEGWHGAAAGAGVRVVERLPARMCIADRTVAVLPPAAGEDPKDPVMLVVGPSALLDALVQLFETVWAGGVPLARAAAGRGSIQERILAMLVLGTTDVAMARSLGVAVRTVQRRIVAMERAAGVDNRIQLVWHAARHGWLD</sequence>
<dbReference type="Proteomes" id="UP000199341">
    <property type="component" value="Unassembled WGS sequence"/>
</dbReference>
<dbReference type="SUPFAM" id="SSF46894">
    <property type="entry name" value="C-terminal effector domain of the bipartite response regulators"/>
    <property type="match status" value="1"/>
</dbReference>
<proteinExistence type="predicted"/>
<evidence type="ECO:0000313" key="2">
    <source>
        <dbReference type="Proteomes" id="UP000199341"/>
    </source>
</evidence>
<name>A0A1H0L9N8_9ACTN</name>
<dbReference type="OrthoDB" id="3369460at2"/>
<evidence type="ECO:0008006" key="3">
    <source>
        <dbReference type="Google" id="ProtNLM"/>
    </source>
</evidence>
<accession>A0A1H0L9N8</accession>
<dbReference type="InterPro" id="IPR051797">
    <property type="entry name" value="TrmB-like"/>
</dbReference>
<organism evidence="1 2">
    <name type="scientific">Actinacidiphila guanduensis</name>
    <dbReference type="NCBI Taxonomy" id="310781"/>
    <lineage>
        <taxon>Bacteria</taxon>
        <taxon>Bacillati</taxon>
        <taxon>Actinomycetota</taxon>
        <taxon>Actinomycetes</taxon>
        <taxon>Kitasatosporales</taxon>
        <taxon>Streptomycetaceae</taxon>
        <taxon>Actinacidiphila</taxon>
    </lineage>
</organism>
<dbReference type="InterPro" id="IPR016032">
    <property type="entry name" value="Sig_transdc_resp-reg_C-effctor"/>
</dbReference>
<dbReference type="RefSeq" id="WP_143031742.1">
    <property type="nucleotide sequence ID" value="NZ_FNIE01000011.1"/>
</dbReference>
<dbReference type="AlphaFoldDB" id="A0A1H0L9N8"/>
<dbReference type="GO" id="GO:0006355">
    <property type="term" value="P:regulation of DNA-templated transcription"/>
    <property type="evidence" value="ECO:0007669"/>
    <property type="project" value="InterPro"/>
</dbReference>